<dbReference type="SUPFAM" id="SSF52540">
    <property type="entry name" value="P-loop containing nucleoside triphosphate hydrolases"/>
    <property type="match status" value="1"/>
</dbReference>
<dbReference type="InterPro" id="IPR001752">
    <property type="entry name" value="Kinesin_motor_dom"/>
</dbReference>
<dbReference type="GO" id="GO:0005524">
    <property type="term" value="F:ATP binding"/>
    <property type="evidence" value="ECO:0007669"/>
    <property type="project" value="UniProtKB-UniRule"/>
</dbReference>
<feature type="coiled-coil region" evidence="8">
    <location>
        <begin position="251"/>
        <end position="278"/>
    </location>
</feature>
<proteinExistence type="inferred from homology"/>
<organism evidence="12">
    <name type="scientific">Harpegnathos saltator</name>
    <name type="common">Jerdon's jumping ant</name>
    <dbReference type="NCBI Taxonomy" id="610380"/>
    <lineage>
        <taxon>Eukaryota</taxon>
        <taxon>Metazoa</taxon>
        <taxon>Ecdysozoa</taxon>
        <taxon>Arthropoda</taxon>
        <taxon>Hexapoda</taxon>
        <taxon>Insecta</taxon>
        <taxon>Pterygota</taxon>
        <taxon>Neoptera</taxon>
        <taxon>Endopterygota</taxon>
        <taxon>Hymenoptera</taxon>
        <taxon>Apocrita</taxon>
        <taxon>Aculeata</taxon>
        <taxon>Formicoidea</taxon>
        <taxon>Formicidae</taxon>
        <taxon>Ponerinae</taxon>
        <taxon>Ponerini</taxon>
        <taxon>Harpegnathos</taxon>
    </lineage>
</organism>
<keyword evidence="2" id="KW-0493">Microtubule</keyword>
<dbReference type="FunCoup" id="E2C5K6">
    <property type="interactions" value="720"/>
</dbReference>
<reference evidence="11 12" key="1">
    <citation type="journal article" date="2010" name="Science">
        <title>Genomic comparison of the ants Camponotus floridanus and Harpegnathos saltator.</title>
        <authorList>
            <person name="Bonasio R."/>
            <person name="Zhang G."/>
            <person name="Ye C."/>
            <person name="Mutti N.S."/>
            <person name="Fang X."/>
            <person name="Qin N."/>
            <person name="Donahue G."/>
            <person name="Yang P."/>
            <person name="Li Q."/>
            <person name="Li C."/>
            <person name="Zhang P."/>
            <person name="Huang Z."/>
            <person name="Berger S.L."/>
            <person name="Reinberg D."/>
            <person name="Wang J."/>
            <person name="Liebig J."/>
        </authorList>
    </citation>
    <scope>NUCLEOTIDE SEQUENCE [LARGE SCALE GENOMIC DNA]</scope>
    <source>
        <strain evidence="11 12">R22 G/1</strain>
    </source>
</reference>
<sequence>MESRLPKPKIIVKKTINTMDINTNNKQQAVKSGENAVKPTSTKTTNETKPLPKPLLVRSKTLTTFTRTNNIKPIKRTATTVTTVSEAKRPFVKPKALVNRPNAVNNNATNKGNQNDAGKIQKWDLRGRLAQASDKLSLAQQKNKDIETKYNELKELTDTLKASEAVCRAKAEQLEISNNTLSNELETLMAEMSVMRQQQADLTKRLKESEESCTNVSHMLKELQERHGEQKILLSEQNGQLTTLRTDLELQKKVNEDLNTVRDELQTLTHKMDKERRLLHNTIQELKGNIRVFCRVRPRTPKEMELMKITCSINFLDDCTIEIGKLDGSDVITYNGKQRGMKQEFSFDKVFAPNASQEDIFEELSLLVQSALEGYNVCVFAYGQTGSGKTYTMEGEYTLETEGMIPRTVRHIFKEMKQFELLGWHYRIEASFLEIYNEHIVDLLDSQPKTHEIRMVDSKGQDLYVSNLRVEEIHSPDELHKCLRTAQCNRAVAATQSNERSSRSHSVARIRLIGTHVTKQEVSVGNLNLVDLAGSERLKSDEAARTTETKNINKSLANLGNVILALLKKQEHIPYRNSKLTHLLMPSLGGNSKTLMLLNISPLDECYNETLNSLRFASSVNNCKTGNIKRSRMLLTNNSI</sequence>
<evidence type="ECO:0000256" key="4">
    <source>
        <dbReference type="ARBA" id="ARBA00022840"/>
    </source>
</evidence>
<dbReference type="GO" id="GO:0005874">
    <property type="term" value="C:microtubule"/>
    <property type="evidence" value="ECO:0007669"/>
    <property type="project" value="UniProtKB-KW"/>
</dbReference>
<evidence type="ECO:0000256" key="7">
    <source>
        <dbReference type="PROSITE-ProRule" id="PRU00283"/>
    </source>
</evidence>
<dbReference type="Pfam" id="PF00225">
    <property type="entry name" value="Kinesin"/>
    <property type="match status" value="1"/>
</dbReference>
<dbReference type="SMART" id="SM00129">
    <property type="entry name" value="KISc"/>
    <property type="match status" value="1"/>
</dbReference>
<feature type="domain" description="Kinesin motor" evidence="10">
    <location>
        <begin position="289"/>
        <end position="623"/>
    </location>
</feature>
<dbReference type="GO" id="GO:0003777">
    <property type="term" value="F:microtubule motor activity"/>
    <property type="evidence" value="ECO:0007669"/>
    <property type="project" value="InterPro"/>
</dbReference>
<evidence type="ECO:0000256" key="9">
    <source>
        <dbReference type="SAM" id="MobiDB-lite"/>
    </source>
</evidence>
<name>E2C5K6_HARSA</name>
<dbReference type="InterPro" id="IPR027640">
    <property type="entry name" value="Kinesin-like_fam"/>
</dbReference>
<feature type="binding site" evidence="7">
    <location>
        <begin position="383"/>
        <end position="390"/>
    </location>
    <ligand>
        <name>ATP</name>
        <dbReference type="ChEBI" id="CHEBI:30616"/>
    </ligand>
</feature>
<dbReference type="AlphaFoldDB" id="E2C5K6"/>
<dbReference type="PRINTS" id="PR00380">
    <property type="entry name" value="KINESINHEAVY"/>
</dbReference>
<keyword evidence="12" id="KW-1185">Reference proteome</keyword>
<evidence type="ECO:0000256" key="2">
    <source>
        <dbReference type="ARBA" id="ARBA00022701"/>
    </source>
</evidence>
<dbReference type="PANTHER" id="PTHR47972:SF45">
    <property type="entry name" value="PROTEIN CLARET SEGREGATIONAL"/>
    <property type="match status" value="1"/>
</dbReference>
<dbReference type="GO" id="GO:0008017">
    <property type="term" value="F:microtubule binding"/>
    <property type="evidence" value="ECO:0007669"/>
    <property type="project" value="InterPro"/>
</dbReference>
<protein>
    <submittedName>
        <fullName evidence="11">Protein claret segregational</fullName>
    </submittedName>
</protein>
<dbReference type="OrthoDB" id="3176171at2759"/>
<evidence type="ECO:0000259" key="10">
    <source>
        <dbReference type="PROSITE" id="PS50067"/>
    </source>
</evidence>
<dbReference type="GO" id="GO:0007018">
    <property type="term" value="P:microtubule-based movement"/>
    <property type="evidence" value="ECO:0007669"/>
    <property type="project" value="InterPro"/>
</dbReference>
<dbReference type="KEGG" id="hst:105190202"/>
<evidence type="ECO:0000256" key="6">
    <source>
        <dbReference type="ARBA" id="ARBA00023212"/>
    </source>
</evidence>
<evidence type="ECO:0000256" key="8">
    <source>
        <dbReference type="SAM" id="Coils"/>
    </source>
</evidence>
<accession>E2C5K6</accession>
<gene>
    <name evidence="11" type="ORF">EAI_16464</name>
</gene>
<comment type="similarity">
    <text evidence="7">Belongs to the TRAFAC class myosin-kinesin ATPase superfamily. Kinesin family.</text>
</comment>
<feature type="region of interest" description="Disordered" evidence="9">
    <location>
        <begin position="28"/>
        <end position="51"/>
    </location>
</feature>
<keyword evidence="4 7" id="KW-0067">ATP-binding</keyword>
<dbReference type="InterPro" id="IPR036961">
    <property type="entry name" value="Kinesin_motor_dom_sf"/>
</dbReference>
<dbReference type="InParanoid" id="E2C5K6"/>
<feature type="coiled-coil region" evidence="8">
    <location>
        <begin position="129"/>
        <end position="226"/>
    </location>
</feature>
<evidence type="ECO:0000313" key="12">
    <source>
        <dbReference type="Proteomes" id="UP000008237"/>
    </source>
</evidence>
<dbReference type="Gene3D" id="3.40.850.10">
    <property type="entry name" value="Kinesin motor domain"/>
    <property type="match status" value="1"/>
</dbReference>
<dbReference type="InterPro" id="IPR027417">
    <property type="entry name" value="P-loop_NTPase"/>
</dbReference>
<dbReference type="OMA" id="INFIDDC"/>
<dbReference type="EMBL" id="GL452770">
    <property type="protein sequence ID" value="EFN76819.1"/>
    <property type="molecule type" value="Genomic_DNA"/>
</dbReference>
<keyword evidence="8" id="KW-0175">Coiled coil</keyword>
<dbReference type="PhylomeDB" id="E2C5K6"/>
<evidence type="ECO:0000256" key="3">
    <source>
        <dbReference type="ARBA" id="ARBA00022741"/>
    </source>
</evidence>
<feature type="compositionally biased region" description="Polar residues" evidence="9">
    <location>
        <begin position="38"/>
        <end position="48"/>
    </location>
</feature>
<evidence type="ECO:0000256" key="5">
    <source>
        <dbReference type="ARBA" id="ARBA00023175"/>
    </source>
</evidence>
<keyword evidence="6" id="KW-0963">Cytoplasm</keyword>
<dbReference type="PANTHER" id="PTHR47972">
    <property type="entry name" value="KINESIN-LIKE PROTEIN KLP-3"/>
    <property type="match status" value="1"/>
</dbReference>
<evidence type="ECO:0000313" key="11">
    <source>
        <dbReference type="EMBL" id="EFN76819.1"/>
    </source>
</evidence>
<keyword evidence="3 7" id="KW-0547">Nucleotide-binding</keyword>
<comment type="subcellular location">
    <subcellularLocation>
        <location evidence="1">Cytoplasm</location>
        <location evidence="1">Cytoskeleton</location>
    </subcellularLocation>
</comment>
<evidence type="ECO:0000256" key="1">
    <source>
        <dbReference type="ARBA" id="ARBA00004245"/>
    </source>
</evidence>
<dbReference type="CDD" id="cd01366">
    <property type="entry name" value="KISc_C_terminal"/>
    <property type="match status" value="1"/>
</dbReference>
<dbReference type="PROSITE" id="PS50067">
    <property type="entry name" value="KINESIN_MOTOR_2"/>
    <property type="match status" value="1"/>
</dbReference>
<keyword evidence="5 7" id="KW-0505">Motor protein</keyword>
<dbReference type="Proteomes" id="UP000008237">
    <property type="component" value="Unassembled WGS sequence"/>
</dbReference>
<dbReference type="STRING" id="610380.E2C5K6"/>
<keyword evidence="6" id="KW-0206">Cytoskeleton</keyword>